<feature type="domain" description="Polyphosphate kinase C-terminal" evidence="12">
    <location>
        <begin position="403"/>
        <end position="557"/>
    </location>
</feature>
<evidence type="ECO:0000259" key="12">
    <source>
        <dbReference type="Pfam" id="PF17941"/>
    </source>
</evidence>
<dbReference type="NCBIfam" id="TIGR03705">
    <property type="entry name" value="poly_P_kin"/>
    <property type="match status" value="1"/>
</dbReference>
<comment type="catalytic activity">
    <reaction evidence="6 7">
        <text>[phosphate](n) + ATP = [phosphate](n+1) + ADP</text>
        <dbReference type="Rhea" id="RHEA:19573"/>
        <dbReference type="Rhea" id="RHEA-COMP:9859"/>
        <dbReference type="Rhea" id="RHEA-COMP:14280"/>
        <dbReference type="ChEBI" id="CHEBI:16838"/>
        <dbReference type="ChEBI" id="CHEBI:30616"/>
        <dbReference type="ChEBI" id="CHEBI:456216"/>
        <dbReference type="EC" id="2.7.4.1"/>
    </reaction>
</comment>
<dbReference type="CDD" id="cd09166">
    <property type="entry name" value="PLDc_PPK1_C1_unchar"/>
    <property type="match status" value="1"/>
</dbReference>
<dbReference type="Pfam" id="PF17941">
    <property type="entry name" value="PP_kinase_C_1"/>
    <property type="match status" value="1"/>
</dbReference>
<proteinExistence type="inferred from homology"/>
<dbReference type="Gene3D" id="3.30.1840.10">
    <property type="entry name" value="Polyphosphate kinase middle domain"/>
    <property type="match status" value="1"/>
</dbReference>
<feature type="domain" description="Polyphosphate kinase C-terminal" evidence="11">
    <location>
        <begin position="568"/>
        <end position="726"/>
    </location>
</feature>
<feature type="compositionally biased region" description="Basic and acidic residues" evidence="8">
    <location>
        <begin position="769"/>
        <end position="779"/>
    </location>
</feature>
<gene>
    <name evidence="13" type="primary">ppk1</name>
    <name evidence="6" type="synonym">ppk</name>
    <name evidence="13" type="ORF">F8C90_04760</name>
</gene>
<keyword evidence="3 6" id="KW-0547">Nucleotide-binding</keyword>
<dbReference type="SUPFAM" id="SSF143724">
    <property type="entry name" value="PHP14-like"/>
    <property type="match status" value="2"/>
</dbReference>
<evidence type="ECO:0000259" key="11">
    <source>
        <dbReference type="Pfam" id="PF13090"/>
    </source>
</evidence>
<evidence type="ECO:0000256" key="6">
    <source>
        <dbReference type="HAMAP-Rule" id="MF_00347"/>
    </source>
</evidence>
<keyword evidence="4 6" id="KW-0418">Kinase</keyword>
<feature type="domain" description="Polyphosphate kinase N-terminal" evidence="10">
    <location>
        <begin position="32"/>
        <end position="135"/>
    </location>
</feature>
<dbReference type="GO" id="GO:0046872">
    <property type="term" value="F:metal ion binding"/>
    <property type="evidence" value="ECO:0007669"/>
    <property type="project" value="UniProtKB-KW"/>
</dbReference>
<feature type="region of interest" description="Disordered" evidence="8">
    <location>
        <begin position="769"/>
        <end position="865"/>
    </location>
</feature>
<dbReference type="Gene3D" id="3.30.870.10">
    <property type="entry name" value="Endonuclease Chain A"/>
    <property type="match status" value="2"/>
</dbReference>
<comment type="PTM">
    <text evidence="6 7">An intermediate of this reaction is the autophosphorylated ppk in which a phosphate is covalently linked to a histidine residue through a N-P bond.</text>
</comment>
<feature type="binding site" evidence="6">
    <location>
        <position position="440"/>
    </location>
    <ligand>
        <name>Mg(2+)</name>
        <dbReference type="ChEBI" id="CHEBI:18420"/>
    </ligand>
</feature>
<dbReference type="AlphaFoldDB" id="A0A6N6NSZ7"/>
<keyword evidence="6" id="KW-0479">Metal-binding</keyword>
<comment type="function">
    <text evidence="6 7">Catalyzes the reversible transfer of the terminal phosphate of ATP to form a long-chain polyphosphate (polyP).</text>
</comment>
<dbReference type="OrthoDB" id="9761456at2"/>
<sequence length="884" mass="98817">MHIKEALCMANDNPTSSDQVIPAAGNPAPYLQNRELSWLDFNERVLEQGADESVPLLQRLNFISIFWSNLQEFFMVRVGSLTDLSLVKKHIVDSKSNMTPSEQLRAIYLRCHELYPAYERTFEQVRLLLNKVGVTHVRPNELTDEQRSYLAEYAEANVTPFLSPQIINARHPFPHLENGALYIVVRLDEEADNAQDQAKSEHKKKGKKGKKSKGKPAKESTKNASLSQNVGAEGTMLGLIPLPRQCARVVKLPGDGFSFILLEHVVEMVAEQVFSMYTVKHTNVICVTRNADIDATESTDENDEDYREHMKRILKKRARLAPVRLESERELSDTLEPLLLDRLNLKKHQMFTTSVPLDLSFTWGLASHLSEKQCAALVYPPFTPQWPACLDRKRPIMDQVTAGGDVLLSYPYESMDPFVQLLREASRDPHVISIKITLYRLASQSHLAEALIDAAENGKEVTALFELRARFDESNNIEWSQRFEQAGCNVIYGFRDYKVHSKICCITRQTDDGIQHITQLGTGNYNEKTAKLYTDLSLITTSPTIGRDATEFFRNMALENVSDNYDVLWVAPLQVKPLILKNIDHQIELARRGEPCGLFFKTNSVTDKEIIDKIAEASQAGVKTVMLVRGISCLVPGVEGYTENVRVVSIVGRMLEHSRIYGFGPRTNMKIYLASADLMTRNMDKRVEIAWPVLDEKLRDRILSYIDVSLSDTAKLRELLPNRRYTPLGFFAQVSPEGETIRFDSQAHFMDEARLKARMSTEVEVEREVEKREVEKREAVAAAEPATPVTATAPAAAAAAPAGAATPATSEAATVPPEATSTTSSAAPADAASTSEPALEPDAIEPAEKATTTAILPHIEQPPHKPSLLVRALAAAIRFSNRRK</sequence>
<dbReference type="Pfam" id="PF13090">
    <property type="entry name" value="PP_kinase_C"/>
    <property type="match status" value="1"/>
</dbReference>
<comment type="similarity">
    <text evidence="6 7">Belongs to the polyphosphate kinase 1 (PPK1) family.</text>
</comment>
<reference evidence="13 14" key="1">
    <citation type="submission" date="2019-09" db="EMBL/GenBank/DDBJ databases">
        <title>Whole genome shotgun sequencing (WGS) of Ellagibacter isourolithinifaciens DSM 104140(T) and Adlercreutzia muris DSM 29508(T).</title>
        <authorList>
            <person name="Stoll D.A."/>
            <person name="Danylec N."/>
            <person name="Huch M."/>
        </authorList>
    </citation>
    <scope>NUCLEOTIDE SEQUENCE [LARGE SCALE GENOMIC DNA]</scope>
    <source>
        <strain evidence="13 14">DSM 104140</strain>
    </source>
</reference>
<keyword evidence="14" id="KW-1185">Reference proteome</keyword>
<feature type="compositionally biased region" description="Low complexity" evidence="8">
    <location>
        <begin position="780"/>
        <end position="838"/>
    </location>
</feature>
<evidence type="ECO:0000256" key="5">
    <source>
        <dbReference type="ARBA" id="ARBA00022840"/>
    </source>
</evidence>
<dbReference type="InterPro" id="IPR036830">
    <property type="entry name" value="PP_kinase_middle_dom_sf"/>
</dbReference>
<dbReference type="SUPFAM" id="SSF140356">
    <property type="entry name" value="PPK N-terminal domain-like"/>
    <property type="match status" value="1"/>
</dbReference>
<evidence type="ECO:0000256" key="8">
    <source>
        <dbReference type="SAM" id="MobiDB-lite"/>
    </source>
</evidence>
<dbReference type="GO" id="GO:0005524">
    <property type="term" value="F:ATP binding"/>
    <property type="evidence" value="ECO:0007669"/>
    <property type="project" value="UniProtKB-KW"/>
</dbReference>
<name>A0A6N6NSZ7_9ACTN</name>
<dbReference type="GO" id="GO:0006799">
    <property type="term" value="P:polyphosphate biosynthetic process"/>
    <property type="evidence" value="ECO:0007669"/>
    <property type="project" value="UniProtKB-UniRule"/>
</dbReference>
<comment type="cofactor">
    <cofactor evidence="6">
        <name>Mg(2+)</name>
        <dbReference type="ChEBI" id="CHEBI:18420"/>
    </cofactor>
</comment>
<feature type="active site" description="Phosphohistidine intermediate" evidence="6">
    <location>
        <position position="500"/>
    </location>
</feature>
<keyword evidence="1 6" id="KW-0597">Phosphoprotein</keyword>
<dbReference type="EMBL" id="WAJR01000008">
    <property type="protein sequence ID" value="KAB1640898.1"/>
    <property type="molecule type" value="Genomic_DNA"/>
</dbReference>
<evidence type="ECO:0000256" key="3">
    <source>
        <dbReference type="ARBA" id="ARBA00022741"/>
    </source>
</evidence>
<keyword evidence="6" id="KW-0460">Magnesium</keyword>
<dbReference type="InterPro" id="IPR025198">
    <property type="entry name" value="PPK_N_dom"/>
</dbReference>
<evidence type="ECO:0000256" key="1">
    <source>
        <dbReference type="ARBA" id="ARBA00022553"/>
    </source>
</evidence>
<evidence type="ECO:0000313" key="13">
    <source>
        <dbReference type="EMBL" id="KAB1640898.1"/>
    </source>
</evidence>
<accession>A0A6N6NSZ7</accession>
<dbReference type="Pfam" id="PF13089">
    <property type="entry name" value="PP_kinase_N"/>
    <property type="match status" value="1"/>
</dbReference>
<evidence type="ECO:0000256" key="4">
    <source>
        <dbReference type="ARBA" id="ARBA00022777"/>
    </source>
</evidence>
<feature type="binding site" evidence="6">
    <location>
        <position position="533"/>
    </location>
    <ligand>
        <name>ATP</name>
        <dbReference type="ChEBI" id="CHEBI:30616"/>
    </ligand>
</feature>
<organism evidence="13 14">
    <name type="scientific">Ellagibacter isourolithinifaciens</name>
    <dbReference type="NCBI Taxonomy" id="2137581"/>
    <lineage>
        <taxon>Bacteria</taxon>
        <taxon>Bacillati</taxon>
        <taxon>Actinomycetota</taxon>
        <taxon>Coriobacteriia</taxon>
        <taxon>Eggerthellales</taxon>
        <taxon>Eggerthellaceae</taxon>
        <taxon>Ellagibacter</taxon>
    </lineage>
</organism>
<evidence type="ECO:0000259" key="9">
    <source>
        <dbReference type="Pfam" id="PF02503"/>
    </source>
</evidence>
<evidence type="ECO:0000259" key="10">
    <source>
        <dbReference type="Pfam" id="PF13089"/>
    </source>
</evidence>
<feature type="domain" description="Polyphosphate kinase middle" evidence="9">
    <location>
        <begin position="145"/>
        <end position="364"/>
    </location>
</feature>
<dbReference type="Gene3D" id="1.20.58.310">
    <property type="entry name" value="Polyphosphate kinase N-terminal domain"/>
    <property type="match status" value="1"/>
</dbReference>
<evidence type="ECO:0000313" key="14">
    <source>
        <dbReference type="Proteomes" id="UP000468668"/>
    </source>
</evidence>
<feature type="binding site" evidence="6">
    <location>
        <position position="69"/>
    </location>
    <ligand>
        <name>ATP</name>
        <dbReference type="ChEBI" id="CHEBI:30616"/>
    </ligand>
</feature>
<feature type="binding site" evidence="6">
    <location>
        <position position="657"/>
    </location>
    <ligand>
        <name>ATP</name>
        <dbReference type="ChEBI" id="CHEBI:30616"/>
    </ligand>
</feature>
<dbReference type="InterPro" id="IPR024953">
    <property type="entry name" value="PP_kinase_middle"/>
</dbReference>
<dbReference type="InterPro" id="IPR025200">
    <property type="entry name" value="PPK_C_dom2"/>
</dbReference>
<dbReference type="PANTHER" id="PTHR30218:SF0">
    <property type="entry name" value="POLYPHOSPHATE KINASE"/>
    <property type="match status" value="1"/>
</dbReference>
<dbReference type="InterPro" id="IPR036832">
    <property type="entry name" value="PPK_N_dom_sf"/>
</dbReference>
<feature type="compositionally biased region" description="Basic residues" evidence="8">
    <location>
        <begin position="201"/>
        <end position="215"/>
    </location>
</feature>
<dbReference type="HAMAP" id="MF_00347">
    <property type="entry name" value="Polyphosphate_kinase"/>
    <property type="match status" value="1"/>
</dbReference>
<comment type="caution">
    <text evidence="13">The sequence shown here is derived from an EMBL/GenBank/DDBJ whole genome shotgun (WGS) entry which is preliminary data.</text>
</comment>
<protein>
    <recommendedName>
        <fullName evidence="6 7">Polyphosphate kinase</fullName>
        <ecNumber evidence="6 7">2.7.4.1</ecNumber>
    </recommendedName>
    <alternativeName>
        <fullName evidence="6">ATP-polyphosphate phosphotransferase</fullName>
    </alternativeName>
    <alternativeName>
        <fullName evidence="6">Polyphosphoric acid kinase</fullName>
    </alternativeName>
</protein>
<dbReference type="InterPro" id="IPR041108">
    <property type="entry name" value="PP_kinase_C_1"/>
</dbReference>
<feature type="binding site" evidence="6">
    <location>
        <position position="470"/>
    </location>
    <ligand>
        <name>Mg(2+)</name>
        <dbReference type="ChEBI" id="CHEBI:18420"/>
    </ligand>
</feature>
<dbReference type="Pfam" id="PF02503">
    <property type="entry name" value="PP_kinase"/>
    <property type="match status" value="1"/>
</dbReference>
<dbReference type="Proteomes" id="UP000468668">
    <property type="component" value="Unassembled WGS sequence"/>
</dbReference>
<dbReference type="InterPro" id="IPR003414">
    <property type="entry name" value="PP_kinase"/>
</dbReference>
<evidence type="ECO:0000256" key="2">
    <source>
        <dbReference type="ARBA" id="ARBA00022679"/>
    </source>
</evidence>
<keyword evidence="2 6" id="KW-0808">Transferase</keyword>
<dbReference type="GO" id="GO:0008976">
    <property type="term" value="F:polyphosphate kinase activity"/>
    <property type="evidence" value="ECO:0007669"/>
    <property type="project" value="UniProtKB-UniRule"/>
</dbReference>
<keyword evidence="5 6" id="KW-0067">ATP-binding</keyword>
<feature type="binding site" evidence="6">
    <location>
        <position position="629"/>
    </location>
    <ligand>
        <name>ATP</name>
        <dbReference type="ChEBI" id="CHEBI:30616"/>
    </ligand>
</feature>
<dbReference type="EC" id="2.7.4.1" evidence="6 7"/>
<evidence type="ECO:0000256" key="7">
    <source>
        <dbReference type="RuleBase" id="RU003800"/>
    </source>
</evidence>
<dbReference type="PANTHER" id="PTHR30218">
    <property type="entry name" value="POLYPHOSPHATE KINASE"/>
    <property type="match status" value="1"/>
</dbReference>
<feature type="region of interest" description="Disordered" evidence="8">
    <location>
        <begin position="193"/>
        <end position="228"/>
    </location>
</feature>
<dbReference type="GO" id="GO:0009358">
    <property type="term" value="C:polyphosphate kinase complex"/>
    <property type="evidence" value="ECO:0007669"/>
    <property type="project" value="InterPro"/>
</dbReference>
<dbReference type="SUPFAM" id="SSF56024">
    <property type="entry name" value="Phospholipase D/nuclease"/>
    <property type="match status" value="2"/>
</dbReference>